<dbReference type="OrthoDB" id="10016816at2"/>
<keyword evidence="1" id="KW-0472">Membrane</keyword>
<keyword evidence="3" id="KW-1185">Reference proteome</keyword>
<dbReference type="EMBL" id="VITW01000004">
    <property type="protein sequence ID" value="TWB76123.1"/>
    <property type="molecule type" value="Genomic_DNA"/>
</dbReference>
<feature type="transmembrane region" description="Helical" evidence="1">
    <location>
        <begin position="12"/>
        <end position="33"/>
    </location>
</feature>
<evidence type="ECO:0000313" key="3">
    <source>
        <dbReference type="Proteomes" id="UP000315914"/>
    </source>
</evidence>
<dbReference type="AlphaFoldDB" id="A0A560JYF7"/>
<keyword evidence="1" id="KW-1133">Transmembrane helix</keyword>
<gene>
    <name evidence="2" type="ORF">FBZ95_104303</name>
</gene>
<name>A0A560JYF7_9BRAD</name>
<reference evidence="2 3" key="1">
    <citation type="submission" date="2019-06" db="EMBL/GenBank/DDBJ databases">
        <title>Genomic Encyclopedia of Type Strains, Phase IV (KMG-V): Genome sequencing to study the core and pangenomes of soil and plant-associated prokaryotes.</title>
        <authorList>
            <person name="Whitman W."/>
        </authorList>
    </citation>
    <scope>NUCLEOTIDE SEQUENCE [LARGE SCALE GENOMIC DNA]</scope>
    <source>
        <strain evidence="2 3">BR 10556</strain>
    </source>
</reference>
<accession>A0A560JYF7</accession>
<comment type="caution">
    <text evidence="2">The sequence shown here is derived from an EMBL/GenBank/DDBJ whole genome shotgun (WGS) entry which is preliminary data.</text>
</comment>
<organism evidence="2 3">
    <name type="scientific">Bradyrhizobium sacchari</name>
    <dbReference type="NCBI Taxonomy" id="1399419"/>
    <lineage>
        <taxon>Bacteria</taxon>
        <taxon>Pseudomonadati</taxon>
        <taxon>Pseudomonadota</taxon>
        <taxon>Alphaproteobacteria</taxon>
        <taxon>Hyphomicrobiales</taxon>
        <taxon>Nitrobacteraceae</taxon>
        <taxon>Bradyrhizobium</taxon>
    </lineage>
</organism>
<protein>
    <submittedName>
        <fullName evidence="2">Uncharacterized protein</fullName>
    </submittedName>
</protein>
<evidence type="ECO:0000256" key="1">
    <source>
        <dbReference type="SAM" id="Phobius"/>
    </source>
</evidence>
<keyword evidence="1" id="KW-0812">Transmembrane</keyword>
<proteinExistence type="predicted"/>
<evidence type="ECO:0000313" key="2">
    <source>
        <dbReference type="EMBL" id="TWB76123.1"/>
    </source>
</evidence>
<dbReference type="Proteomes" id="UP000315914">
    <property type="component" value="Unassembled WGS sequence"/>
</dbReference>
<dbReference type="RefSeq" id="WP_136615046.1">
    <property type="nucleotide sequence ID" value="NZ_LWIG01000007.1"/>
</dbReference>
<sequence length="202" mass="22087">MRFPNIPTEAYVPIGVVIGASIALLGVLFTQIFQRQTSREVEESKVRAARADLLIKEVNLKVSQLAADLGAASHSMAWLIWAANNGTLTKQRIDSYDQEMHLVLPKVLGDVVAVASLDERLGKVASVIAAELYDLDKRLGDICLLFLSNPAAAQSEFLNISPEVKKFWSETINNLSKAAHGQLQLILQAASFERGRGTLHHA</sequence>